<dbReference type="PANTHER" id="PTHR38537">
    <property type="entry name" value="JITTERBUG, ISOFORM N"/>
    <property type="match status" value="1"/>
</dbReference>
<dbReference type="InterPro" id="IPR017868">
    <property type="entry name" value="Filamin/ABP280_repeat-like"/>
</dbReference>
<organism evidence="2 3">
    <name type="scientific">Schistosoma mattheei</name>
    <dbReference type="NCBI Taxonomy" id="31246"/>
    <lineage>
        <taxon>Eukaryota</taxon>
        <taxon>Metazoa</taxon>
        <taxon>Spiralia</taxon>
        <taxon>Lophotrochozoa</taxon>
        <taxon>Platyhelminthes</taxon>
        <taxon>Trematoda</taxon>
        <taxon>Digenea</taxon>
        <taxon>Strigeidida</taxon>
        <taxon>Schistosomatoidea</taxon>
        <taxon>Schistosomatidae</taxon>
        <taxon>Schistosoma</taxon>
    </lineage>
</organism>
<keyword evidence="3" id="KW-1185">Reference proteome</keyword>
<dbReference type="InterPro" id="IPR013783">
    <property type="entry name" value="Ig-like_fold"/>
</dbReference>
<dbReference type="PROSITE" id="PS50194">
    <property type="entry name" value="FILAMIN_REPEAT"/>
    <property type="match status" value="2"/>
</dbReference>
<dbReference type="GO" id="GO:0030036">
    <property type="term" value="P:actin cytoskeleton organization"/>
    <property type="evidence" value="ECO:0007669"/>
    <property type="project" value="InterPro"/>
</dbReference>
<sequence length="109" mass="12158">MVVEGISFTPHEIGEHFVNVFRNGRHIANSPFKIYVGENEIGNASKVRIYGNGLREGMANQNCQFTVDTRNAGKFTIKNDSVIDNLITFFSRSNLLSLCICIRGECVCV</sequence>
<dbReference type="Pfam" id="PF00630">
    <property type="entry name" value="Filamin"/>
    <property type="match status" value="1"/>
</dbReference>
<proteinExistence type="predicted"/>
<dbReference type="Proteomes" id="UP000269396">
    <property type="component" value="Unassembled WGS sequence"/>
</dbReference>
<keyword evidence="1" id="KW-0677">Repeat</keyword>
<reference evidence="2 3" key="1">
    <citation type="submission" date="2018-11" db="EMBL/GenBank/DDBJ databases">
        <authorList>
            <consortium name="Pathogen Informatics"/>
        </authorList>
    </citation>
    <scope>NUCLEOTIDE SEQUENCE [LARGE SCALE GENOMIC DNA]</scope>
    <source>
        <strain>Denwood</strain>
        <strain evidence="3">Zambia</strain>
    </source>
</reference>
<dbReference type="SUPFAM" id="SSF81296">
    <property type="entry name" value="E set domains"/>
    <property type="match status" value="1"/>
</dbReference>
<dbReference type="AlphaFoldDB" id="A0A183NN23"/>
<dbReference type="GO" id="GO:0051015">
    <property type="term" value="F:actin filament binding"/>
    <property type="evidence" value="ECO:0007669"/>
    <property type="project" value="InterPro"/>
</dbReference>
<dbReference type="PANTHER" id="PTHR38537:SF8">
    <property type="entry name" value="FILAMIN-A"/>
    <property type="match status" value="1"/>
</dbReference>
<evidence type="ECO:0000313" key="2">
    <source>
        <dbReference type="EMBL" id="VDO96156.1"/>
    </source>
</evidence>
<evidence type="ECO:0000256" key="1">
    <source>
        <dbReference type="ARBA" id="ARBA00022737"/>
    </source>
</evidence>
<accession>A0A183NN23</accession>
<dbReference type="Gene3D" id="2.60.40.10">
    <property type="entry name" value="Immunoglobulins"/>
    <property type="match status" value="2"/>
</dbReference>
<evidence type="ECO:0000313" key="3">
    <source>
        <dbReference type="Proteomes" id="UP000269396"/>
    </source>
</evidence>
<dbReference type="STRING" id="31246.A0A183NN23"/>
<dbReference type="EMBL" id="UZAL01006504">
    <property type="protein sequence ID" value="VDO96156.1"/>
    <property type="molecule type" value="Genomic_DNA"/>
</dbReference>
<name>A0A183NN23_9TREM</name>
<dbReference type="InterPro" id="IPR014756">
    <property type="entry name" value="Ig_E-set"/>
</dbReference>
<dbReference type="InterPro" id="IPR044801">
    <property type="entry name" value="Filamin"/>
</dbReference>
<gene>
    <name evidence="2" type="ORF">SMTD_LOCUS3509</name>
</gene>
<protein>
    <submittedName>
        <fullName evidence="2">Uncharacterized protein</fullName>
    </submittedName>
</protein>